<evidence type="ECO:0000313" key="1">
    <source>
        <dbReference type="EMBL" id="KAI9248832.1"/>
    </source>
</evidence>
<dbReference type="EMBL" id="JAIXMP010000037">
    <property type="protein sequence ID" value="KAI9248832.1"/>
    <property type="molecule type" value="Genomic_DNA"/>
</dbReference>
<dbReference type="Proteomes" id="UP001209540">
    <property type="component" value="Unassembled WGS sequence"/>
</dbReference>
<dbReference type="Gene3D" id="3.30.10.10">
    <property type="entry name" value="Trypsin Inhibitor V, subunit A"/>
    <property type="match status" value="1"/>
</dbReference>
<keyword evidence="2" id="KW-1185">Reference proteome</keyword>
<dbReference type="InterPro" id="IPR021719">
    <property type="entry name" value="Prot_inh_I78"/>
</dbReference>
<evidence type="ECO:0008006" key="3">
    <source>
        <dbReference type="Google" id="ProtNLM"/>
    </source>
</evidence>
<proteinExistence type="predicted"/>
<organism evidence="1 2">
    <name type="scientific">Phascolomyces articulosus</name>
    <dbReference type="NCBI Taxonomy" id="60185"/>
    <lineage>
        <taxon>Eukaryota</taxon>
        <taxon>Fungi</taxon>
        <taxon>Fungi incertae sedis</taxon>
        <taxon>Mucoromycota</taxon>
        <taxon>Mucoromycotina</taxon>
        <taxon>Mucoromycetes</taxon>
        <taxon>Mucorales</taxon>
        <taxon>Lichtheimiaceae</taxon>
        <taxon>Phascolomyces</taxon>
    </lineage>
</organism>
<comment type="caution">
    <text evidence="1">The sequence shown here is derived from an EMBL/GenBank/DDBJ whole genome shotgun (WGS) entry which is preliminary data.</text>
</comment>
<reference evidence="1" key="2">
    <citation type="submission" date="2023-02" db="EMBL/GenBank/DDBJ databases">
        <authorList>
            <consortium name="DOE Joint Genome Institute"/>
            <person name="Mondo S.J."/>
            <person name="Chang Y."/>
            <person name="Wang Y."/>
            <person name="Ahrendt S."/>
            <person name="Andreopoulos W."/>
            <person name="Barry K."/>
            <person name="Beard J."/>
            <person name="Benny G.L."/>
            <person name="Blankenship S."/>
            <person name="Bonito G."/>
            <person name="Cuomo C."/>
            <person name="Desiro A."/>
            <person name="Gervers K.A."/>
            <person name="Hundley H."/>
            <person name="Kuo A."/>
            <person name="LaButti K."/>
            <person name="Lang B.F."/>
            <person name="Lipzen A."/>
            <person name="O'Donnell K."/>
            <person name="Pangilinan J."/>
            <person name="Reynolds N."/>
            <person name="Sandor L."/>
            <person name="Smith M.W."/>
            <person name="Tsang A."/>
            <person name="Grigoriev I.V."/>
            <person name="Stajich J.E."/>
            <person name="Spatafora J.W."/>
        </authorList>
    </citation>
    <scope>NUCLEOTIDE SEQUENCE</scope>
    <source>
        <strain evidence="1">RSA 2281</strain>
    </source>
</reference>
<evidence type="ECO:0000313" key="2">
    <source>
        <dbReference type="Proteomes" id="UP001209540"/>
    </source>
</evidence>
<dbReference type="AlphaFoldDB" id="A0AAD5K003"/>
<dbReference type="PANTHER" id="PTHR39600">
    <property type="entry name" value="PEPTIDASE INHIBITOR I78 FAMILY PROTEIN"/>
    <property type="match status" value="1"/>
</dbReference>
<name>A0AAD5K003_9FUNG</name>
<dbReference type="Pfam" id="PF11720">
    <property type="entry name" value="Inhibitor_I78"/>
    <property type="match status" value="1"/>
</dbReference>
<gene>
    <name evidence="1" type="ORF">BDA99DRAFT_445938</name>
</gene>
<protein>
    <recommendedName>
        <fullName evidence="3">Proteinase inhibitor I78</fullName>
    </recommendedName>
</protein>
<dbReference type="PANTHER" id="PTHR39600:SF1">
    <property type="entry name" value="PEPTIDASE INHIBITOR I78 FAMILY PROTEIN"/>
    <property type="match status" value="1"/>
</dbReference>
<reference evidence="1" key="1">
    <citation type="journal article" date="2022" name="IScience">
        <title>Evolution of zygomycete secretomes and the origins of terrestrial fungal ecologies.</title>
        <authorList>
            <person name="Chang Y."/>
            <person name="Wang Y."/>
            <person name="Mondo S."/>
            <person name="Ahrendt S."/>
            <person name="Andreopoulos W."/>
            <person name="Barry K."/>
            <person name="Beard J."/>
            <person name="Benny G.L."/>
            <person name="Blankenship S."/>
            <person name="Bonito G."/>
            <person name="Cuomo C."/>
            <person name="Desiro A."/>
            <person name="Gervers K.A."/>
            <person name="Hundley H."/>
            <person name="Kuo A."/>
            <person name="LaButti K."/>
            <person name="Lang B.F."/>
            <person name="Lipzen A."/>
            <person name="O'Donnell K."/>
            <person name="Pangilinan J."/>
            <person name="Reynolds N."/>
            <person name="Sandor L."/>
            <person name="Smith M.E."/>
            <person name="Tsang A."/>
            <person name="Grigoriev I.V."/>
            <person name="Stajich J.E."/>
            <person name="Spatafora J.W."/>
        </authorList>
    </citation>
    <scope>NUCLEOTIDE SEQUENCE</scope>
    <source>
        <strain evidence="1">RSA 2281</strain>
    </source>
</reference>
<sequence>MNNNNNDCDGWRDKLVGKKILKDNEETALSSDQFVRESELPKLRRVLPPNGVMTMDYRPERLNIHLDHNQKVQSVNFG</sequence>
<accession>A0AAD5K003</accession>